<reference evidence="1 2" key="1">
    <citation type="journal article" date="2023" name="Genes (Basel)">
        <title>Chromosome-Level Genome Assembly and Circadian Gene Repertoire of the Patagonia Blennie Eleginops maclovinus-The Closest Ancestral Proxy of Antarctic Cryonotothenioids.</title>
        <authorList>
            <person name="Cheng C.C."/>
            <person name="Rivera-Colon A.G."/>
            <person name="Minhas B.F."/>
            <person name="Wilson L."/>
            <person name="Rayamajhi N."/>
            <person name="Vargas-Chacoff L."/>
            <person name="Catchen J.M."/>
        </authorList>
    </citation>
    <scope>NUCLEOTIDE SEQUENCE [LARGE SCALE GENOMIC DNA]</scope>
    <source>
        <strain evidence="1">JMC-PN-2008</strain>
    </source>
</reference>
<dbReference type="AlphaFoldDB" id="A0AAN8AEC2"/>
<dbReference type="Proteomes" id="UP001346869">
    <property type="component" value="Unassembled WGS sequence"/>
</dbReference>
<comment type="caution">
    <text evidence="1">The sequence shown here is derived from an EMBL/GenBank/DDBJ whole genome shotgun (WGS) entry which is preliminary data.</text>
</comment>
<evidence type="ECO:0000313" key="2">
    <source>
        <dbReference type="Proteomes" id="UP001346869"/>
    </source>
</evidence>
<protein>
    <submittedName>
        <fullName evidence="1">Uncharacterized protein</fullName>
    </submittedName>
</protein>
<reference evidence="1 2" key="2">
    <citation type="journal article" date="2023" name="Mol. Biol. Evol.">
        <title>Genomics of Secondarily Temperate Adaptation in the Only Non-Antarctic Icefish.</title>
        <authorList>
            <person name="Rivera-Colon A.G."/>
            <person name="Rayamajhi N."/>
            <person name="Minhas B.F."/>
            <person name="Madrigal G."/>
            <person name="Bilyk K.T."/>
            <person name="Yoon V."/>
            <person name="Hune M."/>
            <person name="Gregory S."/>
            <person name="Cheng C.H.C."/>
            <person name="Catchen J.M."/>
        </authorList>
    </citation>
    <scope>NUCLEOTIDE SEQUENCE [LARGE SCALE GENOMIC DNA]</scope>
    <source>
        <strain evidence="1">JMC-PN-2008</strain>
    </source>
</reference>
<dbReference type="EMBL" id="JAUZQC010000020">
    <property type="protein sequence ID" value="KAK5852734.1"/>
    <property type="molecule type" value="Genomic_DNA"/>
</dbReference>
<organism evidence="1 2">
    <name type="scientific">Eleginops maclovinus</name>
    <name type="common">Patagonian blennie</name>
    <name type="synonym">Eleginus maclovinus</name>
    <dbReference type="NCBI Taxonomy" id="56733"/>
    <lineage>
        <taxon>Eukaryota</taxon>
        <taxon>Metazoa</taxon>
        <taxon>Chordata</taxon>
        <taxon>Craniata</taxon>
        <taxon>Vertebrata</taxon>
        <taxon>Euteleostomi</taxon>
        <taxon>Actinopterygii</taxon>
        <taxon>Neopterygii</taxon>
        <taxon>Teleostei</taxon>
        <taxon>Neoteleostei</taxon>
        <taxon>Acanthomorphata</taxon>
        <taxon>Eupercaria</taxon>
        <taxon>Perciformes</taxon>
        <taxon>Notothenioidei</taxon>
        <taxon>Eleginopidae</taxon>
        <taxon>Eleginops</taxon>
    </lineage>
</organism>
<sequence length="68" mass="7445">MDSILLPLLTHGKSAALPPALVSVVLLSRATDRGHKMGLEGTQHRALTFLIIHCGRYSQRNEEKGKIP</sequence>
<name>A0AAN8AEC2_ELEMC</name>
<keyword evidence="2" id="KW-1185">Reference proteome</keyword>
<proteinExistence type="predicted"/>
<gene>
    <name evidence="1" type="ORF">PBY51_006579</name>
</gene>
<evidence type="ECO:0000313" key="1">
    <source>
        <dbReference type="EMBL" id="KAK5852734.1"/>
    </source>
</evidence>
<accession>A0AAN8AEC2</accession>